<keyword evidence="1" id="KW-1133">Transmembrane helix</keyword>
<accession>A0ABS8G1R0</accession>
<name>A0ABS8G1R0_9FIRM</name>
<organism evidence="2 3">
    <name type="scientific">Ruminococcus turbiniformis</name>
    <dbReference type="NCBI Taxonomy" id="2881258"/>
    <lineage>
        <taxon>Bacteria</taxon>
        <taxon>Bacillati</taxon>
        <taxon>Bacillota</taxon>
        <taxon>Clostridia</taxon>
        <taxon>Eubacteriales</taxon>
        <taxon>Oscillospiraceae</taxon>
        <taxon>Ruminococcus</taxon>
    </lineage>
</organism>
<gene>
    <name evidence="2" type="ORF">LKD70_15525</name>
</gene>
<reference evidence="2 3" key="1">
    <citation type="submission" date="2021-10" db="EMBL/GenBank/DDBJ databases">
        <title>Anaerobic single-cell dispensing facilitates the cultivation of human gut bacteria.</title>
        <authorList>
            <person name="Afrizal A."/>
        </authorList>
    </citation>
    <scope>NUCLEOTIDE SEQUENCE [LARGE SCALE GENOMIC DNA]</scope>
    <source>
        <strain evidence="2 3">CLA-AA-H200</strain>
    </source>
</reference>
<protein>
    <submittedName>
        <fullName evidence="2">Outer membrane protein assembly factor BamE</fullName>
    </submittedName>
</protein>
<dbReference type="Proteomes" id="UP001198151">
    <property type="component" value="Unassembled WGS sequence"/>
</dbReference>
<evidence type="ECO:0000256" key="1">
    <source>
        <dbReference type="SAM" id="Phobius"/>
    </source>
</evidence>
<dbReference type="RefSeq" id="WP_227708787.1">
    <property type="nucleotide sequence ID" value="NZ_JAJEQX010000036.1"/>
</dbReference>
<keyword evidence="1" id="KW-0472">Membrane</keyword>
<dbReference type="EMBL" id="JAJEQX010000036">
    <property type="protein sequence ID" value="MCC2255804.1"/>
    <property type="molecule type" value="Genomic_DNA"/>
</dbReference>
<feature type="transmembrane region" description="Helical" evidence="1">
    <location>
        <begin position="35"/>
        <end position="55"/>
    </location>
</feature>
<keyword evidence="3" id="KW-1185">Reference proteome</keyword>
<evidence type="ECO:0000313" key="3">
    <source>
        <dbReference type="Proteomes" id="UP001198151"/>
    </source>
</evidence>
<evidence type="ECO:0000313" key="2">
    <source>
        <dbReference type="EMBL" id="MCC2255804.1"/>
    </source>
</evidence>
<keyword evidence="1" id="KW-0812">Transmembrane</keyword>
<sequence>MRKEEFCEILGDINENYVKEARIERKNKKTRQMKGKVMVACLCLFFVLPLTAFAIETIQYNAAVDYLESIGISVEDLSDYSRKEIKEAAKTIDAGENSQLTEEILNLLPDNKEAIDEPTQVTSEQIRELTPTMTREEVLSFLGDTQDIGSGIYIYVYQVDQQYLLRIPFANDEAQLGVTGEDLLKALSPISG</sequence>
<comment type="caution">
    <text evidence="2">The sequence shown here is derived from an EMBL/GenBank/DDBJ whole genome shotgun (WGS) entry which is preliminary data.</text>
</comment>
<proteinExistence type="predicted"/>